<dbReference type="Proteomes" id="UP000640335">
    <property type="component" value="Unassembled WGS sequence"/>
</dbReference>
<evidence type="ECO:0000313" key="3">
    <source>
        <dbReference type="EMBL" id="MBD7913797.1"/>
    </source>
</evidence>
<reference evidence="3 4" key="1">
    <citation type="submission" date="2020-08" db="EMBL/GenBank/DDBJ databases">
        <title>A Genomic Blueprint of the Chicken Gut Microbiome.</title>
        <authorList>
            <person name="Gilroy R."/>
            <person name="Ravi A."/>
            <person name="Getino M."/>
            <person name="Pursley I."/>
            <person name="Horton D.L."/>
            <person name="Alikhan N.-F."/>
            <person name="Baker D."/>
            <person name="Gharbi K."/>
            <person name="Hall N."/>
            <person name="Watson M."/>
            <person name="Adriaenssens E.M."/>
            <person name="Foster-Nyarko E."/>
            <person name="Jarju S."/>
            <person name="Secka A."/>
            <person name="Antonio M."/>
            <person name="Oren A."/>
            <person name="Chaudhuri R."/>
            <person name="La Ragione R.M."/>
            <person name="Hildebrand F."/>
            <person name="Pallen M.J."/>
        </authorList>
    </citation>
    <scope>NUCLEOTIDE SEQUENCE [LARGE SCALE GENOMIC DNA]</scope>
    <source>
        <strain evidence="3 4">Sa3CUN1</strain>
    </source>
</reference>
<keyword evidence="4" id="KW-1185">Reference proteome</keyword>
<evidence type="ECO:0000259" key="2">
    <source>
        <dbReference type="Pfam" id="PF22820"/>
    </source>
</evidence>
<sequence>MKDLKNFFESSKEYLKDLLEDINNLTFRNFKDFFNRRKALFLIVFIFLTVVLVSIGNHKSSKSTLLKDLEISMKENKPGKIYKKIRLNGEKISKEDLKPLSEYYSENQEKVNQIIKQLRSNNKGGYFTLINEKKLFFDNYHLEITPVSLEIETNFNETKLFLNNKEVLSTKIDKKLIPGKYVLRGELETLYGIVEEEKEVYIMEDLDYKLDIPATNITLTSNFEDASVFINNEDINKKVKDIQNFGPIPLEKDIRIYLQKELPWGTVKSEEVKVGNLPNININVDIVNDKLISDINEATKEFYESVFNALNKSDYNLIVNAEDDANYKIYTSIKRESLFLKNNYELNDLQTEVKNSEFYFEDGVYKGKIVIKLSYNISKKILPFLDKNVEEMFLTNMEYKDGNWIVNDVQKFNLE</sequence>
<dbReference type="PANTHER" id="PTHR40038">
    <property type="entry name" value="MEMBRANE-ASSOCIATED PROTEIN TCAA"/>
    <property type="match status" value="1"/>
</dbReference>
<keyword evidence="1" id="KW-1133">Transmembrane helix</keyword>
<protein>
    <recommendedName>
        <fullName evidence="2">TcaA 4th domain-containing protein</fullName>
    </recommendedName>
</protein>
<feature type="transmembrane region" description="Helical" evidence="1">
    <location>
        <begin position="39"/>
        <end position="56"/>
    </location>
</feature>
<comment type="caution">
    <text evidence="3">The sequence shown here is derived from an EMBL/GenBank/DDBJ whole genome shotgun (WGS) entry which is preliminary data.</text>
</comment>
<evidence type="ECO:0000256" key="1">
    <source>
        <dbReference type="SAM" id="Phobius"/>
    </source>
</evidence>
<organism evidence="3 4">
    <name type="scientific">Clostridium gallinarum</name>
    <dbReference type="NCBI Taxonomy" id="2762246"/>
    <lineage>
        <taxon>Bacteria</taxon>
        <taxon>Bacillati</taxon>
        <taxon>Bacillota</taxon>
        <taxon>Clostridia</taxon>
        <taxon>Eubacteriales</taxon>
        <taxon>Clostridiaceae</taxon>
        <taxon>Clostridium</taxon>
    </lineage>
</organism>
<dbReference type="InterPro" id="IPR054530">
    <property type="entry name" value="TcaA_4th"/>
</dbReference>
<proteinExistence type="predicted"/>
<evidence type="ECO:0000313" key="4">
    <source>
        <dbReference type="Proteomes" id="UP000640335"/>
    </source>
</evidence>
<dbReference type="RefSeq" id="WP_191747803.1">
    <property type="nucleotide sequence ID" value="NZ_JACSQZ010000003.1"/>
</dbReference>
<keyword evidence="1" id="KW-0472">Membrane</keyword>
<name>A0ABR8Q055_9CLOT</name>
<accession>A0ABR8Q055</accession>
<gene>
    <name evidence="3" type="ORF">H9660_01405</name>
</gene>
<dbReference type="Pfam" id="PF22820">
    <property type="entry name" value="TcaA_3rd_4th"/>
    <property type="match status" value="1"/>
</dbReference>
<dbReference type="EMBL" id="JACSQZ010000003">
    <property type="protein sequence ID" value="MBD7913797.1"/>
    <property type="molecule type" value="Genomic_DNA"/>
</dbReference>
<feature type="domain" description="TcaA 4th" evidence="2">
    <location>
        <begin position="214"/>
        <end position="283"/>
    </location>
</feature>
<keyword evidence="1" id="KW-0812">Transmembrane</keyword>
<dbReference type="PANTHER" id="PTHR40038:SF1">
    <property type="entry name" value="MEMBRANE-ASSOCIATED PROTEIN TCAA"/>
    <property type="match status" value="1"/>
</dbReference>